<proteinExistence type="predicted"/>
<dbReference type="InterPro" id="IPR037050">
    <property type="entry name" value="DUF1254_sf"/>
</dbReference>
<dbReference type="EMBL" id="JAVMBO010000013">
    <property type="protein sequence ID" value="MDS1310315.1"/>
    <property type="molecule type" value="Genomic_DNA"/>
</dbReference>
<keyword evidence="1" id="KW-0732">Signal</keyword>
<dbReference type="RefSeq" id="WP_310966200.1">
    <property type="nucleotide sequence ID" value="NZ_JAVMBO010000013.1"/>
</dbReference>
<dbReference type="Gene3D" id="2.60.120.600">
    <property type="entry name" value="Domain of unknown function DUF1214, C-terminal domain"/>
    <property type="match status" value="1"/>
</dbReference>
<feature type="domain" description="DUF1214" evidence="2">
    <location>
        <begin position="403"/>
        <end position="509"/>
    </location>
</feature>
<evidence type="ECO:0000259" key="3">
    <source>
        <dbReference type="Pfam" id="PF06863"/>
    </source>
</evidence>
<keyword evidence="5" id="KW-1185">Reference proteome</keyword>
<dbReference type="Proteomes" id="UP001267407">
    <property type="component" value="Unassembled WGS sequence"/>
</dbReference>
<organism evidence="4 5">
    <name type="scientific">Marinobacter xiaoshiensis</name>
    <dbReference type="NCBI Taxonomy" id="3073652"/>
    <lineage>
        <taxon>Bacteria</taxon>
        <taxon>Pseudomonadati</taxon>
        <taxon>Pseudomonadota</taxon>
        <taxon>Gammaproteobacteria</taxon>
        <taxon>Pseudomonadales</taxon>
        <taxon>Marinobacteraceae</taxon>
        <taxon>Marinobacter</taxon>
    </lineage>
</organism>
<gene>
    <name evidence="4" type="ORF">RKA07_09475</name>
</gene>
<feature type="domain" description="DUF1254" evidence="3">
    <location>
        <begin position="110"/>
        <end position="249"/>
    </location>
</feature>
<feature type="chain" id="PRO_5045999969" evidence="1">
    <location>
        <begin position="30"/>
        <end position="702"/>
    </location>
</feature>
<comment type="caution">
    <text evidence="4">The sequence shown here is derived from an EMBL/GenBank/DDBJ whole genome shotgun (WGS) entry which is preliminary data.</text>
</comment>
<dbReference type="PANTHER" id="PTHR36509:SF3">
    <property type="entry name" value="SIGNAL PEPTIDE PROTEIN"/>
    <property type="match status" value="1"/>
</dbReference>
<evidence type="ECO:0000313" key="4">
    <source>
        <dbReference type="EMBL" id="MDS1310315.1"/>
    </source>
</evidence>
<dbReference type="Pfam" id="PF06863">
    <property type="entry name" value="DUF1254"/>
    <property type="match status" value="1"/>
</dbReference>
<dbReference type="Gene3D" id="2.60.40.1610">
    <property type="entry name" value="Domain of unknown function DUF1254"/>
    <property type="match status" value="1"/>
</dbReference>
<dbReference type="SUPFAM" id="SSF160935">
    <property type="entry name" value="VPA0735-like"/>
    <property type="match status" value="1"/>
</dbReference>
<sequence length="702" mass="76576">MISKYWSMRGWSICSMVCAMLVLGTSAYAEQTTPGYNHKIPTKILTPDEVETPIGTLNFFDGMPDSATVEKVYDNLDLIRGTETFLNGIPATSIEGMRLGFRDIGADASNKAVIMDKLLDSSPLFLTGNTDTVYCMAFLDLKKDGATVVEIPAKSAPGTVDDAYFRFVTDMGVTGPDAGEGGKYLILPPDYDGDLNPPEGGMKAVVDGETYFVSKSTSYINLLFLRGFLVDGKPDVATAMFENGLKIYPLRDAGNPPKMEFISGSGKSFNTIHANNFDFYEELHTVIEREPVSMLDPQLRGLFASIGIEKGKPFNPDARMKKILTQAVAIGNATARAIVFRPRLEGFSYYPGSGWGTGFVGSSYQWLKDGGKGGRNLDARALFFYQATVNTPAMVMEMVGKGSQYAATTVDKNGDYLYGDKTYRLKIPGNVPAADFWSVVIYDPQTRSELQTSQPFPSKNSKRDALQENADGSVDLYFAPKAPEGKEANWIQTVPGKGWYPILRLYGPLKPWFDKTWRPGELESISGVDSSREMPAVLVGEGATVTAIVVAVDWDNRALVLRTEDDELIRLEVSEEARNFPQVRAGDRVVVAYSIGVALALSPSDASNGMRERVDTVTLDRTELGQKPGGTLRSTIHATGVVRAIDPELRTVTFDGAEHTVTLAVDEDIDLPNIHVGDQVDALYQESLAISVEPAVGHPVLK</sequence>
<dbReference type="Gene3D" id="1.10.3360.10">
    <property type="entry name" value="VPA0735-like domain"/>
    <property type="match status" value="1"/>
</dbReference>
<evidence type="ECO:0000313" key="5">
    <source>
        <dbReference type="Proteomes" id="UP001267407"/>
    </source>
</evidence>
<dbReference type="InterPro" id="IPR037049">
    <property type="entry name" value="DUF1214_C_sf"/>
</dbReference>
<accession>A0ABU2HGW0</accession>
<dbReference type="InterPro" id="IPR010679">
    <property type="entry name" value="DUF1254"/>
</dbReference>
<dbReference type="PANTHER" id="PTHR36509">
    <property type="entry name" value="BLL3101 PROTEIN"/>
    <property type="match status" value="1"/>
</dbReference>
<dbReference type="InterPro" id="IPR010621">
    <property type="entry name" value="DUF1214"/>
</dbReference>
<evidence type="ECO:0000256" key="1">
    <source>
        <dbReference type="SAM" id="SignalP"/>
    </source>
</evidence>
<dbReference type="Pfam" id="PF06742">
    <property type="entry name" value="DUF1214"/>
    <property type="match status" value="1"/>
</dbReference>
<evidence type="ECO:0000259" key="2">
    <source>
        <dbReference type="Pfam" id="PF06742"/>
    </source>
</evidence>
<name>A0ABU2HGW0_9GAMM</name>
<feature type="signal peptide" evidence="1">
    <location>
        <begin position="1"/>
        <end position="29"/>
    </location>
</feature>
<protein>
    <submittedName>
        <fullName evidence="4">DUF1214 domain-containing protein</fullName>
    </submittedName>
</protein>
<reference evidence="4" key="1">
    <citation type="submission" date="2023-09" db="EMBL/GenBank/DDBJ databases">
        <title>Marinobacter sediminicola sp. nov. and Marinobacter maritimum sp. nov., isolated from marine sediment.</title>
        <authorList>
            <person name="An J."/>
        </authorList>
    </citation>
    <scope>NUCLEOTIDE SEQUENCE</scope>
    <source>
        <strain evidence="4">F60267</strain>
    </source>
</reference>